<evidence type="ECO:0000256" key="2">
    <source>
        <dbReference type="SAM" id="Coils"/>
    </source>
</evidence>
<dbReference type="InterPro" id="IPR036420">
    <property type="entry name" value="BRCT_dom_sf"/>
</dbReference>
<feature type="compositionally biased region" description="Acidic residues" evidence="3">
    <location>
        <begin position="688"/>
        <end position="702"/>
    </location>
</feature>
<dbReference type="GO" id="GO:0007095">
    <property type="term" value="P:mitotic G2 DNA damage checkpoint signaling"/>
    <property type="evidence" value="ECO:0007669"/>
    <property type="project" value="TreeGrafter"/>
</dbReference>
<feature type="compositionally biased region" description="Basic and acidic residues" evidence="3">
    <location>
        <begin position="703"/>
        <end position="713"/>
    </location>
</feature>
<accession>A0A7S1KQJ8</accession>
<evidence type="ECO:0000259" key="4">
    <source>
        <dbReference type="PROSITE" id="PS50172"/>
    </source>
</evidence>
<feature type="region of interest" description="Disordered" evidence="3">
    <location>
        <begin position="688"/>
        <end position="866"/>
    </location>
</feature>
<feature type="domain" description="BRCT" evidence="4">
    <location>
        <begin position="537"/>
        <end position="613"/>
    </location>
</feature>
<dbReference type="CDD" id="cd00027">
    <property type="entry name" value="BRCT"/>
    <property type="match status" value="2"/>
</dbReference>
<feature type="domain" description="BRCT" evidence="4">
    <location>
        <begin position="980"/>
        <end position="1052"/>
    </location>
</feature>
<feature type="coiled-coil region" evidence="2">
    <location>
        <begin position="622"/>
        <end position="659"/>
    </location>
</feature>
<dbReference type="InterPro" id="IPR001357">
    <property type="entry name" value="BRCT_dom"/>
</dbReference>
<dbReference type="GO" id="GO:0033314">
    <property type="term" value="P:mitotic DNA replication checkpoint signaling"/>
    <property type="evidence" value="ECO:0007669"/>
    <property type="project" value="TreeGrafter"/>
</dbReference>
<feature type="compositionally biased region" description="Basic and acidic residues" evidence="3">
    <location>
        <begin position="759"/>
        <end position="783"/>
    </location>
</feature>
<feature type="compositionally biased region" description="Acidic residues" evidence="3">
    <location>
        <begin position="845"/>
        <end position="860"/>
    </location>
</feature>
<dbReference type="SMART" id="SM00292">
    <property type="entry name" value="BRCT"/>
    <property type="match status" value="4"/>
</dbReference>
<feature type="region of interest" description="Disordered" evidence="3">
    <location>
        <begin position="1"/>
        <end position="23"/>
    </location>
</feature>
<feature type="domain" description="BRCT" evidence="4">
    <location>
        <begin position="143"/>
        <end position="245"/>
    </location>
</feature>
<dbReference type="SUPFAM" id="SSF52113">
    <property type="entry name" value="BRCT domain"/>
    <property type="match status" value="4"/>
</dbReference>
<gene>
    <name evidence="5" type="ORF">PCOS0759_LOCUS4785</name>
</gene>
<feature type="domain" description="BRCT" evidence="4">
    <location>
        <begin position="286"/>
        <end position="403"/>
    </location>
</feature>
<name>A0A7S1KQJ8_9EUKA</name>
<dbReference type="Pfam" id="PF00533">
    <property type="entry name" value="BRCT"/>
    <property type="match status" value="2"/>
</dbReference>
<dbReference type="GO" id="GO:0006270">
    <property type="term" value="P:DNA replication initiation"/>
    <property type="evidence" value="ECO:0007669"/>
    <property type="project" value="TreeGrafter"/>
</dbReference>
<dbReference type="EMBL" id="HBGD01005775">
    <property type="protein sequence ID" value="CAD9081545.1"/>
    <property type="molecule type" value="Transcribed_RNA"/>
</dbReference>
<keyword evidence="1" id="KW-0677">Repeat</keyword>
<sequence>MSTSTHSPAPPPPPSSSSSLMHKSSTKVTGAPLLYLSPLIKSQFESSLASCSTSPNPRLSCTLLSKIPAISLTSDITNASFIVLKNILEDSFSTYRTFYGSGLLEGHTLLREEWMALLMESCKNSNPDTKFAPTPQLPDTSPWAFRYFEGCHVVFSDHLERDKHALETYTKLLESHGGTVMHQANTDASRIVSHFIVTDTLSQKDKEFIQEVNMHGSKTVRIVSMGWIDDSLRQELACAEETYEIAPERYMFSLTCQDDNQRHLSLSLTSNATALNPFHTQPSHLQQTQYLDQCRVVLLGYSKAQKRTLLPDLIDAGAVHIAHYIPGFYPSGFITHVIINTSNQKRFTTEDWSILESLQDVIQYQKENQASSHYEQYTHVVRDEWLTLCIVGRKQCDEADHLFSTSLKDFKKECDISNQRRRLTGASQVFEHIKFYIHKIESAEKYKDIESLITKNGGTFVSAKLADYAIVPAIQDLMGSFTVVQQEVTAYWVVCCVQERQLLAADRDLLFQPLRTDCQNNHITNPIICSCDIHGEKKTRLKRMVRYLEGRMEAILRPKKTNFLLCDSVYEKIKGMPPKYKRCITVRTPIVKSEWITESLKQGHLVDPFPFMHPASQDQIKKEGERLRLIKQRKMLQRLEEERTLQERQRLKKEAMERQIIESYQDTQHDNDKRRKVLALRGNDEALPDMEVLEYSPEEEELEDKREVPESFKKHVRKRKREGGASGNSHQHAANRQDLLDSATPRKRRKRIATNSTRHNGDRIQPTRDEENVAHDTRKEVCHHSSRSGHVPPDEDRFEDEMEDLLSGVVTGNPPTNVSQHSGQNNVMDESLPPLDNGDEQNMYNDEDHDESNDSDDLESDASSQGSMDVEAFQQIIDDFPEFKSTHAAPQSSSPVNTITRAELRANYPIERGPVSLPAPLAASTNEEDQLQLDNPSQHISHGTDTQKDQFHQSQHIGWKSGTQAATQYSSSMCRISISNEEDRDAIQNMVERLGGEYVDDVDSFTHLAVGSLKKTAKILCAIVSKTEIVHTSWIRDSDKNGEWLPTTNYHWDNPRFDSLFEPKDKSTVVSRSVRKAIRLHWTLDCPVFQGLRVNCLLAQMEKTDALLQILCRGGAIHAKDIESTDYLFVSPGDIKSMDSPTSLKLCSLLDRNPDVKVVDMNAISKKVMNPKQKFHEITEKSKILKRKPKSDAVELIDSGTDVSEAEDGVTVVRTKRIRRKRRAV</sequence>
<reference evidence="5" key="1">
    <citation type="submission" date="2021-01" db="EMBL/GenBank/DDBJ databases">
        <authorList>
            <person name="Corre E."/>
            <person name="Pelletier E."/>
            <person name="Niang G."/>
            <person name="Scheremetjew M."/>
            <person name="Finn R."/>
            <person name="Kale V."/>
            <person name="Holt S."/>
            <person name="Cochrane G."/>
            <person name="Meng A."/>
            <person name="Brown T."/>
            <person name="Cohen L."/>
        </authorList>
    </citation>
    <scope>NUCLEOTIDE SEQUENCE</scope>
    <source>
        <strain evidence="5">WS</strain>
    </source>
</reference>
<organism evidence="5">
    <name type="scientific">Percolomonas cosmopolitus</name>
    <dbReference type="NCBI Taxonomy" id="63605"/>
    <lineage>
        <taxon>Eukaryota</taxon>
        <taxon>Discoba</taxon>
        <taxon>Heterolobosea</taxon>
        <taxon>Tetramitia</taxon>
        <taxon>Eutetramitia</taxon>
        <taxon>Percolomonadidae</taxon>
        <taxon>Percolomonas</taxon>
    </lineage>
</organism>
<feature type="compositionally biased region" description="Polar residues" evidence="3">
    <location>
        <begin position="932"/>
        <end position="944"/>
    </location>
</feature>
<evidence type="ECO:0000256" key="3">
    <source>
        <dbReference type="SAM" id="MobiDB-lite"/>
    </source>
</evidence>
<keyword evidence="2" id="KW-0175">Coiled coil</keyword>
<dbReference type="PANTHER" id="PTHR13561:SF20">
    <property type="entry name" value="DNA TOPOISOMERASE 2-BINDING PROTEIN 1"/>
    <property type="match status" value="1"/>
</dbReference>
<feature type="region of interest" description="Disordered" evidence="3">
    <location>
        <begin position="912"/>
        <end position="954"/>
    </location>
</feature>
<dbReference type="PANTHER" id="PTHR13561">
    <property type="entry name" value="DNA REPLICATION REGULATOR DPB11-RELATED"/>
    <property type="match status" value="1"/>
</dbReference>
<evidence type="ECO:0000313" key="5">
    <source>
        <dbReference type="EMBL" id="CAD9081545.1"/>
    </source>
</evidence>
<evidence type="ECO:0000256" key="1">
    <source>
        <dbReference type="ARBA" id="ARBA00022737"/>
    </source>
</evidence>
<proteinExistence type="predicted"/>
<dbReference type="CDD" id="cd17744">
    <property type="entry name" value="BRCT_MDC1_rpt1"/>
    <property type="match status" value="1"/>
</dbReference>
<dbReference type="Gene3D" id="3.40.50.10190">
    <property type="entry name" value="BRCT domain"/>
    <property type="match status" value="5"/>
</dbReference>
<dbReference type="PROSITE" id="PS50172">
    <property type="entry name" value="BRCT"/>
    <property type="match status" value="5"/>
</dbReference>
<feature type="domain" description="BRCT" evidence="4">
    <location>
        <begin position="425"/>
        <end position="510"/>
    </location>
</feature>
<dbReference type="AlphaFoldDB" id="A0A7S1KQJ8"/>
<feature type="compositionally biased region" description="Polar residues" evidence="3">
    <location>
        <begin position="813"/>
        <end position="828"/>
    </location>
</feature>
<protein>
    <recommendedName>
        <fullName evidence="4">BRCT domain-containing protein</fullName>
    </recommendedName>
</protein>